<dbReference type="InterPro" id="IPR011009">
    <property type="entry name" value="Kinase-like_dom_sf"/>
</dbReference>
<evidence type="ECO:0000259" key="21">
    <source>
        <dbReference type="PROSITE" id="PS50011"/>
    </source>
</evidence>
<evidence type="ECO:0000256" key="12">
    <source>
        <dbReference type="ARBA" id="ARBA00022777"/>
    </source>
</evidence>
<name>A0A4Y7II47_PAPSO</name>
<keyword evidence="13 20" id="KW-0067">ATP-binding</keyword>
<feature type="binding site" evidence="20">
    <location>
        <position position="1070"/>
    </location>
    <ligand>
        <name>ATP</name>
        <dbReference type="ChEBI" id="CHEBI:30616"/>
    </ligand>
</feature>
<evidence type="ECO:0000256" key="16">
    <source>
        <dbReference type="ARBA" id="ARBA00023170"/>
    </source>
</evidence>
<dbReference type="Pfam" id="PF23598">
    <property type="entry name" value="LRR_14"/>
    <property type="match status" value="1"/>
</dbReference>
<dbReference type="Gramene" id="RZC47382">
    <property type="protein sequence ID" value="RZC47382"/>
    <property type="gene ID" value="C5167_040325"/>
</dbReference>
<keyword evidence="15" id="KW-0472">Membrane</keyword>
<dbReference type="SUPFAM" id="SSF56112">
    <property type="entry name" value="Protein kinase-like (PK-like)"/>
    <property type="match status" value="1"/>
</dbReference>
<dbReference type="FunFam" id="3.80.10.10:FF:000095">
    <property type="entry name" value="LRR receptor-like serine/threonine-protein kinase GSO1"/>
    <property type="match status" value="2"/>
</dbReference>
<protein>
    <recommendedName>
        <fullName evidence="3">non-specific serine/threonine protein kinase</fullName>
        <ecNumber evidence="3">2.7.11.1</ecNumber>
    </recommendedName>
</protein>
<dbReference type="InterPro" id="IPR008271">
    <property type="entry name" value="Ser/Thr_kinase_AS"/>
</dbReference>
<dbReference type="InterPro" id="IPR055414">
    <property type="entry name" value="LRR_R13L4/SHOC2-like"/>
</dbReference>
<evidence type="ECO:0000256" key="9">
    <source>
        <dbReference type="ARBA" id="ARBA00022729"/>
    </source>
</evidence>
<dbReference type="FunFam" id="3.80.10.10:FF:002765">
    <property type="entry name" value="Uncharacterized protein"/>
    <property type="match status" value="1"/>
</dbReference>
<keyword evidence="14" id="KW-1133">Transmembrane helix</keyword>
<dbReference type="Pfam" id="PF00560">
    <property type="entry name" value="LRR_1"/>
    <property type="match status" value="6"/>
</dbReference>
<proteinExistence type="inferred from homology"/>
<keyword evidence="6" id="KW-0433">Leucine-rich repeat</keyword>
<evidence type="ECO:0000256" key="7">
    <source>
        <dbReference type="ARBA" id="ARBA00022679"/>
    </source>
</evidence>
<evidence type="ECO:0000256" key="10">
    <source>
        <dbReference type="ARBA" id="ARBA00022737"/>
    </source>
</evidence>
<dbReference type="PROSITE" id="PS50011">
    <property type="entry name" value="PROTEIN_KINASE_DOM"/>
    <property type="match status" value="1"/>
</dbReference>
<comment type="similarity">
    <text evidence="2">Belongs to the protein kinase superfamily. Ser/Thr protein kinase family.</text>
</comment>
<evidence type="ECO:0000313" key="22">
    <source>
        <dbReference type="EMBL" id="RZC47382.1"/>
    </source>
</evidence>
<keyword evidence="11 20" id="KW-0547">Nucleotide-binding</keyword>
<dbReference type="EC" id="2.7.11.1" evidence="3"/>
<dbReference type="GO" id="GO:0005886">
    <property type="term" value="C:plasma membrane"/>
    <property type="evidence" value="ECO:0007669"/>
    <property type="project" value="UniProtKB-SubCell"/>
</dbReference>
<comment type="subcellular location">
    <subcellularLocation>
        <location evidence="1">Cell membrane</location>
        <topology evidence="1">Single-pass type I membrane protein</topology>
    </subcellularLocation>
</comment>
<dbReference type="FunFam" id="3.30.200.20:FF:000150">
    <property type="entry name" value="serine/threonine-protein kinase BRI1-like 2"/>
    <property type="match status" value="1"/>
</dbReference>
<keyword evidence="7" id="KW-0808">Transferase</keyword>
<evidence type="ECO:0000256" key="2">
    <source>
        <dbReference type="ARBA" id="ARBA00008684"/>
    </source>
</evidence>
<evidence type="ECO:0000256" key="4">
    <source>
        <dbReference type="ARBA" id="ARBA00022475"/>
    </source>
</evidence>
<dbReference type="PANTHER" id="PTHR48056:SF58">
    <property type="entry name" value="LEUCINE-RICH REPEAT RECEPTOR PROTEIN KINASE MSP1-LIKE ISOFORM X1"/>
    <property type="match status" value="1"/>
</dbReference>
<dbReference type="PROSITE" id="PS00108">
    <property type="entry name" value="PROTEIN_KINASE_ST"/>
    <property type="match status" value="1"/>
</dbReference>
<dbReference type="OMA" id="MHGDREF"/>
<dbReference type="Gene3D" id="1.10.510.10">
    <property type="entry name" value="Transferase(Phosphotransferase) domain 1"/>
    <property type="match status" value="1"/>
</dbReference>
<evidence type="ECO:0000256" key="20">
    <source>
        <dbReference type="PROSITE-ProRule" id="PRU10141"/>
    </source>
</evidence>
<dbReference type="GO" id="GO:0005524">
    <property type="term" value="F:ATP binding"/>
    <property type="evidence" value="ECO:0007669"/>
    <property type="project" value="UniProtKB-UniRule"/>
</dbReference>
<comment type="catalytic activity">
    <reaction evidence="18">
        <text>L-threonyl-[protein] + ATP = O-phospho-L-threonyl-[protein] + ADP + H(+)</text>
        <dbReference type="Rhea" id="RHEA:46608"/>
        <dbReference type="Rhea" id="RHEA-COMP:11060"/>
        <dbReference type="Rhea" id="RHEA-COMP:11605"/>
        <dbReference type="ChEBI" id="CHEBI:15378"/>
        <dbReference type="ChEBI" id="CHEBI:30013"/>
        <dbReference type="ChEBI" id="CHEBI:30616"/>
        <dbReference type="ChEBI" id="CHEBI:61977"/>
        <dbReference type="ChEBI" id="CHEBI:456216"/>
        <dbReference type="EC" id="2.7.11.1"/>
    </reaction>
</comment>
<evidence type="ECO:0000256" key="18">
    <source>
        <dbReference type="ARBA" id="ARBA00047899"/>
    </source>
</evidence>
<keyword evidence="10" id="KW-0677">Repeat</keyword>
<dbReference type="InterPro" id="IPR017441">
    <property type="entry name" value="Protein_kinase_ATP_BS"/>
</dbReference>
<evidence type="ECO:0000256" key="15">
    <source>
        <dbReference type="ARBA" id="ARBA00023136"/>
    </source>
</evidence>
<dbReference type="Gene3D" id="3.30.200.20">
    <property type="entry name" value="Phosphorylase Kinase, domain 1"/>
    <property type="match status" value="1"/>
</dbReference>
<dbReference type="InterPro" id="IPR001245">
    <property type="entry name" value="Ser-Thr/Tyr_kinase_cat_dom"/>
</dbReference>
<dbReference type="FunFam" id="1.10.510.10:FF:000526">
    <property type="entry name" value="serine/threonine-protein kinase BRI1-like 2"/>
    <property type="match status" value="1"/>
</dbReference>
<dbReference type="Pfam" id="PF08263">
    <property type="entry name" value="LRRNT_2"/>
    <property type="match status" value="1"/>
</dbReference>
<evidence type="ECO:0000256" key="8">
    <source>
        <dbReference type="ARBA" id="ARBA00022692"/>
    </source>
</evidence>
<evidence type="ECO:0000256" key="3">
    <source>
        <dbReference type="ARBA" id="ARBA00012513"/>
    </source>
</evidence>
<keyword evidence="5" id="KW-0723">Serine/threonine-protein kinase</keyword>
<evidence type="ECO:0000256" key="13">
    <source>
        <dbReference type="ARBA" id="ARBA00022840"/>
    </source>
</evidence>
<dbReference type="Gene3D" id="3.80.10.10">
    <property type="entry name" value="Ribonuclease Inhibitor"/>
    <property type="match status" value="7"/>
</dbReference>
<evidence type="ECO:0000256" key="17">
    <source>
        <dbReference type="ARBA" id="ARBA00023180"/>
    </source>
</evidence>
<keyword evidence="4" id="KW-1003">Cell membrane</keyword>
<reference evidence="22 23" key="1">
    <citation type="journal article" date="2018" name="Science">
        <title>The opium poppy genome and morphinan production.</title>
        <authorList>
            <person name="Guo L."/>
            <person name="Winzer T."/>
            <person name="Yang X."/>
            <person name="Li Y."/>
            <person name="Ning Z."/>
            <person name="He Z."/>
            <person name="Teodor R."/>
            <person name="Lu Y."/>
            <person name="Bowser T.A."/>
            <person name="Graham I.A."/>
            <person name="Ye K."/>
        </authorList>
    </citation>
    <scope>NUCLEOTIDE SEQUENCE [LARGE SCALE GENOMIC DNA]</scope>
    <source>
        <strain evidence="23">cv. HN1</strain>
        <tissue evidence="22">Leaves</tissue>
    </source>
</reference>
<dbReference type="InterPro" id="IPR032675">
    <property type="entry name" value="LRR_dom_sf"/>
</dbReference>
<gene>
    <name evidence="22" type="ORF">C5167_040325</name>
</gene>
<evidence type="ECO:0000256" key="14">
    <source>
        <dbReference type="ARBA" id="ARBA00022989"/>
    </source>
</evidence>
<dbReference type="STRING" id="3469.A0A4Y7II47"/>
<keyword evidence="8" id="KW-0812">Transmembrane</keyword>
<keyword evidence="12" id="KW-0418">Kinase</keyword>
<keyword evidence="23" id="KW-1185">Reference proteome</keyword>
<comment type="catalytic activity">
    <reaction evidence="19">
        <text>L-seryl-[protein] + ATP = O-phospho-L-seryl-[protein] + ADP + H(+)</text>
        <dbReference type="Rhea" id="RHEA:17989"/>
        <dbReference type="Rhea" id="RHEA-COMP:9863"/>
        <dbReference type="Rhea" id="RHEA-COMP:11604"/>
        <dbReference type="ChEBI" id="CHEBI:15378"/>
        <dbReference type="ChEBI" id="CHEBI:29999"/>
        <dbReference type="ChEBI" id="CHEBI:30616"/>
        <dbReference type="ChEBI" id="CHEBI:83421"/>
        <dbReference type="ChEBI" id="CHEBI:456216"/>
        <dbReference type="EC" id="2.7.11.1"/>
    </reaction>
</comment>
<dbReference type="SUPFAM" id="SSF52058">
    <property type="entry name" value="L domain-like"/>
    <property type="match status" value="4"/>
</dbReference>
<keyword evidence="17" id="KW-0325">Glycoprotein</keyword>
<dbReference type="SMART" id="SM00220">
    <property type="entry name" value="S_TKc"/>
    <property type="match status" value="1"/>
</dbReference>
<dbReference type="PROSITE" id="PS00107">
    <property type="entry name" value="PROTEIN_KINASE_ATP"/>
    <property type="match status" value="1"/>
</dbReference>
<dbReference type="GO" id="GO:0004674">
    <property type="term" value="F:protein serine/threonine kinase activity"/>
    <property type="evidence" value="ECO:0007669"/>
    <property type="project" value="UniProtKB-KW"/>
</dbReference>
<dbReference type="InterPro" id="IPR001611">
    <property type="entry name" value="Leu-rich_rpt"/>
</dbReference>
<dbReference type="Proteomes" id="UP000316621">
    <property type="component" value="Chromosome 1"/>
</dbReference>
<dbReference type="InterPro" id="IPR013210">
    <property type="entry name" value="LRR_N_plant-typ"/>
</dbReference>
<dbReference type="PANTHER" id="PTHR48056">
    <property type="entry name" value="LRR RECEPTOR-LIKE SERINE/THREONINE-PROTEIN KINASE-RELATED"/>
    <property type="match status" value="1"/>
</dbReference>
<evidence type="ECO:0000256" key="5">
    <source>
        <dbReference type="ARBA" id="ARBA00022527"/>
    </source>
</evidence>
<feature type="non-terminal residue" evidence="22">
    <location>
        <position position="1"/>
    </location>
</feature>
<evidence type="ECO:0000256" key="6">
    <source>
        <dbReference type="ARBA" id="ARBA00022614"/>
    </source>
</evidence>
<keyword evidence="9" id="KW-0732">Signal</keyword>
<organism evidence="22 23">
    <name type="scientific">Papaver somniferum</name>
    <name type="common">Opium poppy</name>
    <dbReference type="NCBI Taxonomy" id="3469"/>
    <lineage>
        <taxon>Eukaryota</taxon>
        <taxon>Viridiplantae</taxon>
        <taxon>Streptophyta</taxon>
        <taxon>Embryophyta</taxon>
        <taxon>Tracheophyta</taxon>
        <taxon>Spermatophyta</taxon>
        <taxon>Magnoliopsida</taxon>
        <taxon>Ranunculales</taxon>
        <taxon>Papaveraceae</taxon>
        <taxon>Papaveroideae</taxon>
        <taxon>Papaver</taxon>
    </lineage>
</organism>
<dbReference type="SMART" id="SM00369">
    <property type="entry name" value="LRR_TYP"/>
    <property type="match status" value="13"/>
</dbReference>
<evidence type="ECO:0000256" key="19">
    <source>
        <dbReference type="ARBA" id="ARBA00048679"/>
    </source>
</evidence>
<dbReference type="Pfam" id="PF13855">
    <property type="entry name" value="LRR_8"/>
    <property type="match status" value="3"/>
</dbReference>
<dbReference type="Pfam" id="PF07714">
    <property type="entry name" value="PK_Tyr_Ser-Thr"/>
    <property type="match status" value="1"/>
</dbReference>
<evidence type="ECO:0000256" key="1">
    <source>
        <dbReference type="ARBA" id="ARBA00004251"/>
    </source>
</evidence>
<dbReference type="GO" id="GO:0033612">
    <property type="term" value="F:receptor serine/threonine kinase binding"/>
    <property type="evidence" value="ECO:0007669"/>
    <property type="project" value="TreeGrafter"/>
</dbReference>
<accession>A0A4Y7II47</accession>
<evidence type="ECO:0000313" key="23">
    <source>
        <dbReference type="Proteomes" id="UP000316621"/>
    </source>
</evidence>
<sequence>SFGEVVGAAGGVFKGVEVGAVQFADVICARSSRMVPPAHILHSRLLFSLIAACFICSSFCEANVSNDIQILITLKDSLFLRRDLLPSWFNNTEVSPCNWSGIRCVGSKVHEVDLSCAQFPLQLPFPSHLGELRALKRLNVSYCALTGPLPTNIWNLENLESLDLGGNRLVGTLPPSLSNLKMLRELILDENSFTGSLPSTIGELGNLIELSVHGNSLSGNLPPGLGNLQNLVSLDLSMNLFSGSLPPSIGNLTRLLYLDVNHNKFTGVIPQELGKLVQLSKLDLSWNLLEGPIPLEIGRMSVLQSLTLGNNNLLGELPTTVGNLRELQVLDLENCQLIGALPNELSYLRNLTLLNIARNNFEGEIPSSFGELSNLIYLVAANSGLSGRIPGNLGKCKKLKILNLSFNSLSGTLPEGLMGLESLSSLVLDSNHLSGPIPSWISNWTRVNSIMLSRNQFNESLPPLHLPHLTRFDATSNQLSGEIPEEICLADSLTTLTLSENLLSGSIQNTFRRCFSLTDLQLIGNNFSGEIPGYLGGLQLVTLELSHNNFSGGLPDELWKSLTLMEISFSNNFLVGRIPSAIASLTSLQRLQLDNNLFDGPIPHSVGELKNLTNLSLHGNQLSGEIPLELFDCINIVSLDLGANKLTGSISRSISRLKLLDNLVLSQNQLSGSIPNEICSGFQKAPLPDSEFTQHYGMLDLSYNELVGPIPTTIEQCTILSELLLQGNKLNGSIPRDLSGLVNLTVLDLSSNYLTGPAIPHFFAPKNLQGLFLSHNQLNGSIPEDLGSMMPSLAKLNLSRNLLTGALPSTIFNVKSLSYIDISHNFLSGSISFPTPNGGTSLLLLNASNNLFSGTLSESLSNLTTLAVLDLHNNSLTGTFPSSLSKISTLAYLDVSNNDFHYIPCAICNMPDLAYMNFDGNELYEHKKCTISGSCPSKNYSTVQTDPSSPALNKACVWGITLGATFSFLFLLFGLLRWRMLKNESTALTLGKNKSVIVNESATTDEFLLKKPKEPLSINIATFEQSLLRVSASDILTATENFSKTHIIGDGGFGTVYKGLLPEGKTIAVKRLNGGHFQGDREFLAEMETIGKVKHENLVPLQGYCVFGDERFLIYEYMENGSLDMWLRNRADAVESLNWPARFKICLGSARGLAFLHHGFVPHIIHRDIKSSNILLDKKLEARVADFGLARIISACESHVSTVLAGTFGYIPPEYGQIMVATTKGDVYSFGVVMLELLTGRAPTGQTDIEGGNLVGWVRWMMEMGMDDEVLDPCVVSMNGSFRDQMRCVLEIARECTLDEPWKRPTMLEVVKLLKEVKMEDSE</sequence>
<dbReference type="EMBL" id="CM010715">
    <property type="protein sequence ID" value="RZC47382.1"/>
    <property type="molecule type" value="Genomic_DNA"/>
</dbReference>
<feature type="domain" description="Protein kinase" evidence="21">
    <location>
        <begin position="1042"/>
        <end position="1319"/>
    </location>
</feature>
<evidence type="ECO:0000256" key="11">
    <source>
        <dbReference type="ARBA" id="ARBA00022741"/>
    </source>
</evidence>
<dbReference type="InterPro" id="IPR000719">
    <property type="entry name" value="Prot_kinase_dom"/>
</dbReference>
<keyword evidence="16" id="KW-0675">Receptor</keyword>
<dbReference type="InterPro" id="IPR050647">
    <property type="entry name" value="Plant_LRR-RLKs"/>
</dbReference>
<dbReference type="SMART" id="SM00365">
    <property type="entry name" value="LRR_SD22"/>
    <property type="match status" value="7"/>
</dbReference>
<dbReference type="InterPro" id="IPR003591">
    <property type="entry name" value="Leu-rich_rpt_typical-subtyp"/>
</dbReference>